<dbReference type="InterPro" id="IPR008978">
    <property type="entry name" value="HSP20-like_chaperone"/>
</dbReference>
<dbReference type="SUPFAM" id="SSF49764">
    <property type="entry name" value="HSP20-like chaperones"/>
    <property type="match status" value="1"/>
</dbReference>
<dbReference type="Gene3D" id="2.60.40.790">
    <property type="match status" value="1"/>
</dbReference>
<dbReference type="Proteomes" id="UP000281553">
    <property type="component" value="Unassembled WGS sequence"/>
</dbReference>
<organism evidence="1 2">
    <name type="scientific">Dibothriocephalus latus</name>
    <name type="common">Fish tapeworm</name>
    <name type="synonym">Diphyllobothrium latum</name>
    <dbReference type="NCBI Taxonomy" id="60516"/>
    <lineage>
        <taxon>Eukaryota</taxon>
        <taxon>Metazoa</taxon>
        <taxon>Spiralia</taxon>
        <taxon>Lophotrochozoa</taxon>
        <taxon>Platyhelminthes</taxon>
        <taxon>Cestoda</taxon>
        <taxon>Eucestoda</taxon>
        <taxon>Diphyllobothriidea</taxon>
        <taxon>Diphyllobothriidae</taxon>
        <taxon>Dibothriocephalus</taxon>
    </lineage>
</organism>
<dbReference type="AlphaFoldDB" id="A0A3P7LG74"/>
<accession>A0A3P7LG74</accession>
<reference evidence="1 2" key="1">
    <citation type="submission" date="2018-11" db="EMBL/GenBank/DDBJ databases">
        <authorList>
            <consortium name="Pathogen Informatics"/>
        </authorList>
    </citation>
    <scope>NUCLEOTIDE SEQUENCE [LARGE SCALE GENOMIC DNA]</scope>
</reference>
<dbReference type="PANTHER" id="PTHR12356">
    <property type="entry name" value="NUCLEAR MOVEMENT PROTEIN NUDC"/>
    <property type="match status" value="1"/>
</dbReference>
<dbReference type="PANTHER" id="PTHR12356:SF3">
    <property type="entry name" value="NUCLEAR MIGRATION PROTEIN NUDC"/>
    <property type="match status" value="1"/>
</dbReference>
<gene>
    <name evidence="1" type="ORF">DILT_LOCUS8211</name>
</gene>
<evidence type="ECO:0000313" key="2">
    <source>
        <dbReference type="Proteomes" id="UP000281553"/>
    </source>
</evidence>
<protein>
    <recommendedName>
        <fullName evidence="3">CS domain-containing protein</fullName>
    </recommendedName>
</protein>
<keyword evidence="2" id="KW-1185">Reference proteome</keyword>
<evidence type="ECO:0008006" key="3">
    <source>
        <dbReference type="Google" id="ProtNLM"/>
    </source>
</evidence>
<dbReference type="InterPro" id="IPR037898">
    <property type="entry name" value="NudC_fam"/>
</dbReference>
<dbReference type="GO" id="GO:0006457">
    <property type="term" value="P:protein folding"/>
    <property type="evidence" value="ECO:0007669"/>
    <property type="project" value="TreeGrafter"/>
</dbReference>
<name>A0A3P7LG74_DIBLA</name>
<dbReference type="GO" id="GO:0051082">
    <property type="term" value="F:unfolded protein binding"/>
    <property type="evidence" value="ECO:0007669"/>
    <property type="project" value="TreeGrafter"/>
</dbReference>
<dbReference type="EMBL" id="UYRU01053742">
    <property type="protein sequence ID" value="VDN12380.1"/>
    <property type="molecule type" value="Genomic_DNA"/>
</dbReference>
<dbReference type="OrthoDB" id="515366at2759"/>
<evidence type="ECO:0000313" key="1">
    <source>
        <dbReference type="EMBL" id="VDN12380.1"/>
    </source>
</evidence>
<sequence length="204" mass="22622">MSKSNRVVGSLHQVAIDIRVLILINLDKVNELWWEAAFVDEERIDVQEIDCSRPMHELDEESQAKIAQMLFDQEQKRLGLPTSEEQKIQDILKGAWNKDGSPFKGTAYDPNLVKPAGAGGPGGMPMPPPGSSDHGPVLCGANFVAVLNAYTCPPPSQWLHRNGKVGLYGDRYTLLVSVLRAGKQFFSCDFRAMSTHILPTEIEY</sequence>
<dbReference type="GO" id="GO:0005737">
    <property type="term" value="C:cytoplasm"/>
    <property type="evidence" value="ECO:0007669"/>
    <property type="project" value="TreeGrafter"/>
</dbReference>
<proteinExistence type="predicted"/>